<dbReference type="Pfam" id="PF23726">
    <property type="entry name" value="Beta-prop_RSE1_2nd"/>
    <property type="match status" value="1"/>
</dbReference>
<dbReference type="eggNOG" id="ENOG502SA45">
    <property type="taxonomic scope" value="Eukaryota"/>
</dbReference>
<reference evidence="2 3" key="1">
    <citation type="submission" date="2013-02" db="EMBL/GenBank/DDBJ databases">
        <title>Genome sequence of Candida maltosa Xu316, a potential industrial strain for xylitol and ethanol production.</title>
        <authorList>
            <person name="Yu J."/>
            <person name="Wang Q."/>
            <person name="Geng X."/>
            <person name="Bao W."/>
            <person name="He P."/>
            <person name="Cai J."/>
        </authorList>
    </citation>
    <scope>NUCLEOTIDE SEQUENCE [LARGE SCALE GENOMIC DNA]</scope>
    <source>
        <strain evidence="3">Xu316</strain>
    </source>
</reference>
<dbReference type="OMA" id="RLTINLF"/>
<dbReference type="InterPro" id="IPR058543">
    <property type="entry name" value="Beta-prop_RSE1/DDB1/CPSF1_2nd"/>
</dbReference>
<dbReference type="STRING" id="1245528.M3ISA3"/>
<evidence type="ECO:0000313" key="2">
    <source>
        <dbReference type="EMBL" id="EMG49436.1"/>
    </source>
</evidence>
<evidence type="ECO:0000313" key="3">
    <source>
        <dbReference type="Proteomes" id="UP000011777"/>
    </source>
</evidence>
<comment type="caution">
    <text evidence="2">The sequence shown here is derived from an EMBL/GenBank/DDBJ whole genome shotgun (WGS) entry which is preliminary data.</text>
</comment>
<feature type="domain" description="RSE1/DDB1/CPSF1 second beta-propeller" evidence="1">
    <location>
        <begin position="556"/>
        <end position="825"/>
    </location>
</feature>
<protein>
    <recommendedName>
        <fullName evidence="1">RSE1/DDB1/CPSF1 second beta-propeller domain-containing protein</fullName>
    </recommendedName>
</protein>
<gene>
    <name evidence="2" type="ORF">G210_5798</name>
</gene>
<organism evidence="2 3">
    <name type="scientific">Candida maltosa (strain Xu316)</name>
    <name type="common">Yeast</name>
    <dbReference type="NCBI Taxonomy" id="1245528"/>
    <lineage>
        <taxon>Eukaryota</taxon>
        <taxon>Fungi</taxon>
        <taxon>Dikarya</taxon>
        <taxon>Ascomycota</taxon>
        <taxon>Saccharomycotina</taxon>
        <taxon>Pichiomycetes</taxon>
        <taxon>Debaryomycetaceae</taxon>
        <taxon>Candida/Lodderomyces clade</taxon>
        <taxon>Candida</taxon>
    </lineage>
</organism>
<sequence>MDIDIISDEEDDKYKFISIDKYIDTPKDEKKLLIKQTLLNSPIITNIIPDFKVKINKPFKGSSSVLFNDEEYQTLIPKEEDSQLDAFIDSDEDEDELFLGLSKTPVPENSNVVVPDEDDEATTESAHIESIRVIVKNQSILIDGIEFPTKSIIRSSCVIKARTSEDEDHLFISLKSGFLLLIRMYYVPRYYKDDSYSFQSNQNVKNDEGNSIFKPFIIQWWDTSSNLPSPSLDSCGYFLRSSPSGLSTVACSNSNIFRVYTTRQSSTGGTVLKNHFNISIDGFILDACFIEPNAPVPTDVFFVLTFTETRRLTINLFHWPSYTGIEEGLTKSVLPLENTFDIPIFVVPLKNNNSFLFVSPNKLTIITTHNIVSAHYDFKSRDVPWDKLFPTSYYIPTSNLSSLEIDKLDEVVISLENGLLFLVTIIDNSFGNCNPIIRISDSISTFTLEQEASKYRLIYSSFTGASKDFLVDELYSPEYLSDVPNLGKLVHSTGKLIQDFKTWTPLIDVSIIDTSTTKDIPTKQELWGISGIGKKTRLNQFRFGYSGVRKSNTYEKLRKVEGFWKLNYKELTYLVCSLPFETILLEYQEQSKDAFAEIADPKIVTSDSTLFCYCAPNEEFIIQVTESSVIVSNLFYFQITKILDFVIVYCDAFQDCLAMIVEENNQVKLKVFRIVDKPLSEDDNDVSTFFNLMIELVLDYSPTLLKIINHDCVCIGGFDGKLRFYSFKDGFLSHCHEVSLIDYSKYSHDDITDLDVIIPHDVKVANNTIVIGTKEGFYIELSLAETHPTCKKILRIGTTNVKLCPTTDPNLLFIYCNKLWLLNKYESEYPNQVCFDDNYERSTIAALELDSNGAKFKKLALVRDNGLVLSEVSTFVQPSIRQVSKLENGKKLIYVPHISTFVVLCHTPTSKIKCIDRKTVKVVSHKETNIKARITNDEADIFDIDETPQCVTIWEVKKQQQQHPSRITKKVLIGCGKFPENGKKSSGSVKVLDFKKVKNDEFQGILITELTSFDHESPITNILQFNSNIIFTSGSDIYRTSYDEQEKRFTPVKLLQSLPSKITSIYCKNDKLYISTNSDSIYQFQENTVTNSLTYKFSDPLPNSFINQVDYNGVVIAGDKIHSNISIMDMNEASKTSTTGPLLRNNFVLGCIPRVYLMKLNNSWIDKSDDSESVVCVGINGEIISLRLVPESCDELKILTDKLGGTMENGIDRQLQKLNRPFINKISGTGLLSLNKPIFDYLPNRNSDFILDFDLDQLSSIHDFTISL</sequence>
<proteinExistence type="predicted"/>
<dbReference type="SUPFAM" id="SSF50978">
    <property type="entry name" value="WD40 repeat-like"/>
    <property type="match status" value="1"/>
</dbReference>
<dbReference type="AlphaFoldDB" id="M3ISA3"/>
<accession>M3ISA3</accession>
<dbReference type="HOGENOM" id="CLU_267769_0_0_1"/>
<dbReference type="EMBL" id="AOGT01000671">
    <property type="protein sequence ID" value="EMG49436.1"/>
    <property type="molecule type" value="Genomic_DNA"/>
</dbReference>
<name>M3ISA3_CANMX</name>
<dbReference type="OrthoDB" id="4080238at2759"/>
<dbReference type="Proteomes" id="UP000011777">
    <property type="component" value="Unassembled WGS sequence"/>
</dbReference>
<dbReference type="InterPro" id="IPR036322">
    <property type="entry name" value="WD40_repeat_dom_sf"/>
</dbReference>
<evidence type="ECO:0000259" key="1">
    <source>
        <dbReference type="Pfam" id="PF23726"/>
    </source>
</evidence>
<keyword evidence="3" id="KW-1185">Reference proteome</keyword>